<dbReference type="Proteomes" id="UP000639772">
    <property type="component" value="Chromosome 12"/>
</dbReference>
<evidence type="ECO:0000256" key="1">
    <source>
        <dbReference type="SAM" id="MobiDB-lite"/>
    </source>
</evidence>
<evidence type="ECO:0000313" key="2">
    <source>
        <dbReference type="EMBL" id="KAG0458486.1"/>
    </source>
</evidence>
<dbReference type="EMBL" id="JADCNM010000012">
    <property type="protein sequence ID" value="KAG0460230.1"/>
    <property type="molecule type" value="Genomic_DNA"/>
</dbReference>
<name>A0A835PX53_VANPL</name>
<evidence type="ECO:0000313" key="5">
    <source>
        <dbReference type="Proteomes" id="UP000639772"/>
    </source>
</evidence>
<reference evidence="4 5" key="1">
    <citation type="journal article" date="2020" name="Nat. Food">
        <title>A phased Vanilla planifolia genome enables genetic improvement of flavour and production.</title>
        <authorList>
            <person name="Hasing T."/>
            <person name="Tang H."/>
            <person name="Brym M."/>
            <person name="Khazi F."/>
            <person name="Huang T."/>
            <person name="Chambers A.H."/>
        </authorList>
    </citation>
    <scope>NUCLEOTIDE SEQUENCE [LARGE SCALE GENOMIC DNA]</scope>
    <source>
        <tissue evidence="3">Leaf</tissue>
    </source>
</reference>
<proteinExistence type="predicted"/>
<dbReference type="EMBL" id="JADCNL010000012">
    <property type="protein sequence ID" value="KAG0458486.1"/>
    <property type="molecule type" value="Genomic_DNA"/>
</dbReference>
<gene>
    <name evidence="3" type="ORF">HPP92_023358</name>
    <name evidence="2" type="ORF">HPP92_023643</name>
</gene>
<evidence type="ECO:0000313" key="4">
    <source>
        <dbReference type="Proteomes" id="UP000636800"/>
    </source>
</evidence>
<comment type="caution">
    <text evidence="3">The sequence shown here is derived from an EMBL/GenBank/DDBJ whole genome shotgun (WGS) entry which is preliminary data.</text>
</comment>
<dbReference type="AlphaFoldDB" id="A0A835PX53"/>
<evidence type="ECO:0000313" key="3">
    <source>
        <dbReference type="EMBL" id="KAG0460230.1"/>
    </source>
</evidence>
<accession>A0A835PX53</accession>
<keyword evidence="4" id="KW-1185">Reference proteome</keyword>
<organism evidence="3 5">
    <name type="scientific">Vanilla planifolia</name>
    <name type="common">Vanilla</name>
    <dbReference type="NCBI Taxonomy" id="51239"/>
    <lineage>
        <taxon>Eukaryota</taxon>
        <taxon>Viridiplantae</taxon>
        <taxon>Streptophyta</taxon>
        <taxon>Embryophyta</taxon>
        <taxon>Tracheophyta</taxon>
        <taxon>Spermatophyta</taxon>
        <taxon>Magnoliopsida</taxon>
        <taxon>Liliopsida</taxon>
        <taxon>Asparagales</taxon>
        <taxon>Orchidaceae</taxon>
        <taxon>Vanilloideae</taxon>
        <taxon>Vanilleae</taxon>
        <taxon>Vanilla</taxon>
    </lineage>
</organism>
<protein>
    <submittedName>
        <fullName evidence="3">Uncharacterized protein</fullName>
    </submittedName>
</protein>
<sequence>MWFSRLLVLTSKGKSKNKSGSLPPAAFDDDVVAVGGDSSLLPELEPSLNLSIEDEAVAGDSCKNKFRSIPHSAYLNSVDRAGGISVVEATGGDSLAPELESSVTLSIPANAVAGDCPFVEVVGSTTAFSAEDDAVGGELATLVEAETGTGRGFEVRSGVLSKLEKERGQFLDGGGVEGTAGCRKERLGGIVGNWEWSNMPISPLIQPLTAADGELWDAVGFSWPSFAANVSRVLKSLSPIFEESGNNMGKSQKQRAEATRKMKVSTIGY</sequence>
<dbReference type="Proteomes" id="UP000636800">
    <property type="component" value="Chromosome 12"/>
</dbReference>
<feature type="region of interest" description="Disordered" evidence="1">
    <location>
        <begin position="245"/>
        <end position="269"/>
    </location>
</feature>